<comment type="cofactor">
    <cofactor evidence="1">
        <name>FAD</name>
        <dbReference type="ChEBI" id="CHEBI:57692"/>
    </cofactor>
</comment>
<dbReference type="Pfam" id="PF01494">
    <property type="entry name" value="FAD_binding_3"/>
    <property type="match status" value="1"/>
</dbReference>
<dbReference type="InterPro" id="IPR050641">
    <property type="entry name" value="RIFMO-like"/>
</dbReference>
<dbReference type="Gene3D" id="3.50.50.60">
    <property type="entry name" value="FAD/NAD(P)-binding domain"/>
    <property type="match status" value="1"/>
</dbReference>
<protein>
    <submittedName>
        <fullName evidence="5">FAD-dependent oxidoreductase</fullName>
    </submittedName>
</protein>
<gene>
    <name evidence="5" type="ORF">Dsi01nite_034810</name>
</gene>
<reference evidence="5" key="1">
    <citation type="submission" date="2021-01" db="EMBL/GenBank/DDBJ databases">
        <title>Whole genome shotgun sequence of Dactylosporangium siamense NBRC 106093.</title>
        <authorList>
            <person name="Komaki H."/>
            <person name="Tamura T."/>
        </authorList>
    </citation>
    <scope>NUCLEOTIDE SEQUENCE</scope>
    <source>
        <strain evidence="5">NBRC 106093</strain>
    </source>
</reference>
<dbReference type="Gene3D" id="3.30.9.10">
    <property type="entry name" value="D-Amino Acid Oxidase, subunit A, domain 2"/>
    <property type="match status" value="1"/>
</dbReference>
<dbReference type="InterPro" id="IPR036188">
    <property type="entry name" value="FAD/NAD-bd_sf"/>
</dbReference>
<keyword evidence="3" id="KW-0274">FAD</keyword>
<evidence type="ECO:0000256" key="2">
    <source>
        <dbReference type="ARBA" id="ARBA00022630"/>
    </source>
</evidence>
<dbReference type="GO" id="GO:0071949">
    <property type="term" value="F:FAD binding"/>
    <property type="evidence" value="ECO:0007669"/>
    <property type="project" value="InterPro"/>
</dbReference>
<dbReference type="SUPFAM" id="SSF51905">
    <property type="entry name" value="FAD/NAD(P)-binding domain"/>
    <property type="match status" value="1"/>
</dbReference>
<dbReference type="PANTHER" id="PTHR43004:SF19">
    <property type="entry name" value="BINDING MONOOXYGENASE, PUTATIVE (JCVI)-RELATED"/>
    <property type="match status" value="1"/>
</dbReference>
<feature type="domain" description="FAD-binding" evidence="4">
    <location>
        <begin position="7"/>
        <end position="346"/>
    </location>
</feature>
<dbReference type="RefSeq" id="WP_203847237.1">
    <property type="nucleotide sequence ID" value="NZ_BAAAVW010000011.1"/>
</dbReference>
<dbReference type="PRINTS" id="PR00420">
    <property type="entry name" value="RNGMNOXGNASE"/>
</dbReference>
<dbReference type="AlphaFoldDB" id="A0A919PN44"/>
<dbReference type="InterPro" id="IPR002938">
    <property type="entry name" value="FAD-bd"/>
</dbReference>
<dbReference type="Gene3D" id="3.40.30.120">
    <property type="match status" value="1"/>
</dbReference>
<evidence type="ECO:0000313" key="6">
    <source>
        <dbReference type="Proteomes" id="UP000660611"/>
    </source>
</evidence>
<evidence type="ECO:0000256" key="1">
    <source>
        <dbReference type="ARBA" id="ARBA00001974"/>
    </source>
</evidence>
<evidence type="ECO:0000259" key="4">
    <source>
        <dbReference type="Pfam" id="PF01494"/>
    </source>
</evidence>
<keyword evidence="6" id="KW-1185">Reference proteome</keyword>
<sequence>MADELIETPVLIVGGGPAGLTASLLLSRHGVDSLLIDKRASESGLPRARGVHSRAMEILRVCGVEPDLRAVELPITPGAQWRTDLTGPPLREDVPSAGRMTVSPCEGLAVSQDVFESVLRDHARGHQAARVERGTLLESFELADGGVLASVVEPATGRARRVRARWMIAADGARSGIRERLGIAMDGPDDLGRQEMIAFRADLTGWTGARPRGIYFLTATGAALIWTHADDRWIISRPGTPDGEDPATVVRAVLGLPDLKLDVLAGGPWTAAAQSAARYAHGPVFLAGDAAHRFPPAGATGVSAAMHDVHNLAWKIAAVVHGHGDDRLLASYAAEREPVGRRNAEETGAAWSRLFDGSAAPFNGRSLSQIDMGYQYRSRIVVDDGGPDADPAGADYEQRAAPGCRAPHLWLPGGTSTIDLFDDRFTLLTAGPGSAWRDALRRPAVPVASYVVTDPGWPGLYGVAPDGAVLVRPDGHVAWRSRTASADPAAGLRDALATCTGLTRR</sequence>
<dbReference type="EMBL" id="BONQ01000052">
    <property type="protein sequence ID" value="GIG45440.1"/>
    <property type="molecule type" value="Genomic_DNA"/>
</dbReference>
<accession>A0A919PN44</accession>
<dbReference type="GO" id="GO:0016709">
    <property type="term" value="F:oxidoreductase activity, acting on paired donors, with incorporation or reduction of molecular oxygen, NAD(P)H as one donor, and incorporation of one atom of oxygen"/>
    <property type="evidence" value="ECO:0007669"/>
    <property type="project" value="UniProtKB-ARBA"/>
</dbReference>
<proteinExistence type="predicted"/>
<evidence type="ECO:0000313" key="5">
    <source>
        <dbReference type="EMBL" id="GIG45440.1"/>
    </source>
</evidence>
<comment type="caution">
    <text evidence="5">The sequence shown here is derived from an EMBL/GenBank/DDBJ whole genome shotgun (WGS) entry which is preliminary data.</text>
</comment>
<keyword evidence="2" id="KW-0285">Flavoprotein</keyword>
<dbReference type="PANTHER" id="PTHR43004">
    <property type="entry name" value="TRK SYSTEM POTASSIUM UPTAKE PROTEIN"/>
    <property type="match status" value="1"/>
</dbReference>
<organism evidence="5 6">
    <name type="scientific">Dactylosporangium siamense</name>
    <dbReference type="NCBI Taxonomy" id="685454"/>
    <lineage>
        <taxon>Bacteria</taxon>
        <taxon>Bacillati</taxon>
        <taxon>Actinomycetota</taxon>
        <taxon>Actinomycetes</taxon>
        <taxon>Micromonosporales</taxon>
        <taxon>Micromonosporaceae</taxon>
        <taxon>Dactylosporangium</taxon>
    </lineage>
</organism>
<dbReference type="Pfam" id="PF21274">
    <property type="entry name" value="Rng_hyd_C"/>
    <property type="match status" value="1"/>
</dbReference>
<dbReference type="Proteomes" id="UP000660611">
    <property type="component" value="Unassembled WGS sequence"/>
</dbReference>
<name>A0A919PN44_9ACTN</name>
<evidence type="ECO:0000256" key="3">
    <source>
        <dbReference type="ARBA" id="ARBA00022827"/>
    </source>
</evidence>